<feature type="region of interest" description="Disordered" evidence="5">
    <location>
        <begin position="417"/>
        <end position="446"/>
    </location>
</feature>
<feature type="domain" description="G-protein coupled receptors family 1 profile" evidence="7">
    <location>
        <begin position="52"/>
        <end position="326"/>
    </location>
</feature>
<dbReference type="PROSITE" id="PS50262">
    <property type="entry name" value="G_PROTEIN_RECEP_F1_2"/>
    <property type="match status" value="1"/>
</dbReference>
<evidence type="ECO:0000256" key="2">
    <source>
        <dbReference type="ARBA" id="ARBA00022692"/>
    </source>
</evidence>
<dbReference type="PANTHER" id="PTHR46641">
    <property type="entry name" value="FMRFAMIDE RECEPTOR-RELATED"/>
    <property type="match status" value="1"/>
</dbReference>
<dbReference type="Gene3D" id="1.20.1070.10">
    <property type="entry name" value="Rhodopsin 7-helix transmembrane proteins"/>
    <property type="match status" value="1"/>
</dbReference>
<evidence type="ECO:0000313" key="8">
    <source>
        <dbReference type="EMBL" id="OWF53865.1"/>
    </source>
</evidence>
<proteinExistence type="predicted"/>
<gene>
    <name evidence="8" type="ORF">KP79_PYT24055</name>
</gene>
<evidence type="ECO:0000256" key="3">
    <source>
        <dbReference type="ARBA" id="ARBA00022989"/>
    </source>
</evidence>
<dbReference type="EMBL" id="NEDP02001201">
    <property type="protein sequence ID" value="OWF53865.1"/>
    <property type="molecule type" value="Genomic_DNA"/>
</dbReference>
<dbReference type="GO" id="GO:0004930">
    <property type="term" value="F:G protein-coupled receptor activity"/>
    <property type="evidence" value="ECO:0007669"/>
    <property type="project" value="InterPro"/>
</dbReference>
<evidence type="ECO:0000256" key="1">
    <source>
        <dbReference type="ARBA" id="ARBA00004370"/>
    </source>
</evidence>
<comment type="subcellular location">
    <subcellularLocation>
        <location evidence="1">Membrane</location>
    </subcellularLocation>
</comment>
<keyword evidence="8" id="KW-0675">Receptor</keyword>
<keyword evidence="3 6" id="KW-1133">Transmembrane helix</keyword>
<evidence type="ECO:0000259" key="7">
    <source>
        <dbReference type="PROSITE" id="PS50262"/>
    </source>
</evidence>
<dbReference type="STRING" id="6573.A0A210QYT9"/>
<dbReference type="OrthoDB" id="10011262at2759"/>
<evidence type="ECO:0000256" key="6">
    <source>
        <dbReference type="SAM" id="Phobius"/>
    </source>
</evidence>
<evidence type="ECO:0000256" key="4">
    <source>
        <dbReference type="ARBA" id="ARBA00023136"/>
    </source>
</evidence>
<dbReference type="Pfam" id="PF00001">
    <property type="entry name" value="7tm_1"/>
    <property type="match status" value="1"/>
</dbReference>
<feature type="transmembrane region" description="Helical" evidence="6">
    <location>
        <begin position="152"/>
        <end position="172"/>
    </location>
</feature>
<feature type="transmembrane region" description="Helical" evidence="6">
    <location>
        <begin position="110"/>
        <end position="131"/>
    </location>
</feature>
<dbReference type="PANTHER" id="PTHR46641:SF22">
    <property type="entry name" value="PROCTOLIN RECEPTOR, ISOFORM A"/>
    <property type="match status" value="1"/>
</dbReference>
<dbReference type="InterPro" id="IPR000276">
    <property type="entry name" value="GPCR_Rhodpsn"/>
</dbReference>
<keyword evidence="4 6" id="KW-0472">Membrane</keyword>
<evidence type="ECO:0000313" key="9">
    <source>
        <dbReference type="Proteomes" id="UP000242188"/>
    </source>
</evidence>
<protein>
    <submittedName>
        <fullName evidence="8">FMRFamide receptor</fullName>
    </submittedName>
</protein>
<sequence>MTENTTMSIFNISLTPTSLFPDEPGNGEQLRITRLIVQNILVPLVVGLGLTGNILSIIVLTHRSMRTSTNCYLATLAIFDTLYLLMFFSLSFKHYGDLGDARVYKYWFPVARVLTDMCGNVSVCLTVTFTVERYIAVCLPMRGHVICTPERARIIAVLVVLFALASTSPEFFEWEVSEKIVDNVTSIEVTDTEFGNSNLYKVGYYWYLAVMFTFVPLLCIWTFNSILIYTVWKATVLRRRMTHVVSNRTHGERQQGEQHKITLMLISVGIVFIVCQIPSAFLIIFSAYLENADIALSKAEVNNMRIAGNVTNLLLLLNAAINFMLYSVMSTKFRRVFLRVVCKPCYGEKNKFNCTEYSYVTNQTSTRRCSHFRSTYDNRIHRDDNLTTSLGTLLPQGRDNRRSWSPARSLGNLRYSSDSLHLDTTPTKSVPNGHSRSKNSMLDTNI</sequence>
<name>A0A210QYT9_MIZYE</name>
<organism evidence="8 9">
    <name type="scientific">Mizuhopecten yessoensis</name>
    <name type="common">Japanese scallop</name>
    <name type="synonym">Patinopecten yessoensis</name>
    <dbReference type="NCBI Taxonomy" id="6573"/>
    <lineage>
        <taxon>Eukaryota</taxon>
        <taxon>Metazoa</taxon>
        <taxon>Spiralia</taxon>
        <taxon>Lophotrochozoa</taxon>
        <taxon>Mollusca</taxon>
        <taxon>Bivalvia</taxon>
        <taxon>Autobranchia</taxon>
        <taxon>Pteriomorphia</taxon>
        <taxon>Pectinida</taxon>
        <taxon>Pectinoidea</taxon>
        <taxon>Pectinidae</taxon>
        <taxon>Mizuhopecten</taxon>
    </lineage>
</organism>
<dbReference type="InterPro" id="IPR017452">
    <property type="entry name" value="GPCR_Rhodpsn_7TM"/>
</dbReference>
<feature type="transmembrane region" description="Helical" evidence="6">
    <location>
        <begin position="72"/>
        <end position="90"/>
    </location>
</feature>
<feature type="transmembrane region" description="Helical" evidence="6">
    <location>
        <begin position="204"/>
        <end position="232"/>
    </location>
</feature>
<comment type="caution">
    <text evidence="8">The sequence shown here is derived from an EMBL/GenBank/DDBJ whole genome shotgun (WGS) entry which is preliminary data.</text>
</comment>
<dbReference type="GO" id="GO:0016020">
    <property type="term" value="C:membrane"/>
    <property type="evidence" value="ECO:0007669"/>
    <property type="project" value="UniProtKB-SubCell"/>
</dbReference>
<dbReference type="CDD" id="cd14978">
    <property type="entry name" value="7tmA_FMRFamide_R-like"/>
    <property type="match status" value="1"/>
</dbReference>
<dbReference type="AlphaFoldDB" id="A0A210QYT9"/>
<accession>A0A210QYT9</accession>
<dbReference type="InterPro" id="IPR052954">
    <property type="entry name" value="GPCR-Ligand_Int"/>
</dbReference>
<dbReference type="SUPFAM" id="SSF81321">
    <property type="entry name" value="Family A G protein-coupled receptor-like"/>
    <property type="match status" value="1"/>
</dbReference>
<dbReference type="Proteomes" id="UP000242188">
    <property type="component" value="Unassembled WGS sequence"/>
</dbReference>
<keyword evidence="2 6" id="KW-0812">Transmembrane</keyword>
<reference evidence="8 9" key="1">
    <citation type="journal article" date="2017" name="Nat. Ecol. Evol.">
        <title>Scallop genome provides insights into evolution of bilaterian karyotype and development.</title>
        <authorList>
            <person name="Wang S."/>
            <person name="Zhang J."/>
            <person name="Jiao W."/>
            <person name="Li J."/>
            <person name="Xun X."/>
            <person name="Sun Y."/>
            <person name="Guo X."/>
            <person name="Huan P."/>
            <person name="Dong B."/>
            <person name="Zhang L."/>
            <person name="Hu X."/>
            <person name="Sun X."/>
            <person name="Wang J."/>
            <person name="Zhao C."/>
            <person name="Wang Y."/>
            <person name="Wang D."/>
            <person name="Huang X."/>
            <person name="Wang R."/>
            <person name="Lv J."/>
            <person name="Li Y."/>
            <person name="Zhang Z."/>
            <person name="Liu B."/>
            <person name="Lu W."/>
            <person name="Hui Y."/>
            <person name="Liang J."/>
            <person name="Zhou Z."/>
            <person name="Hou R."/>
            <person name="Li X."/>
            <person name="Liu Y."/>
            <person name="Li H."/>
            <person name="Ning X."/>
            <person name="Lin Y."/>
            <person name="Zhao L."/>
            <person name="Xing Q."/>
            <person name="Dou J."/>
            <person name="Li Y."/>
            <person name="Mao J."/>
            <person name="Guo H."/>
            <person name="Dou H."/>
            <person name="Li T."/>
            <person name="Mu C."/>
            <person name="Jiang W."/>
            <person name="Fu Q."/>
            <person name="Fu X."/>
            <person name="Miao Y."/>
            <person name="Liu J."/>
            <person name="Yu Q."/>
            <person name="Li R."/>
            <person name="Liao H."/>
            <person name="Li X."/>
            <person name="Kong Y."/>
            <person name="Jiang Z."/>
            <person name="Chourrout D."/>
            <person name="Li R."/>
            <person name="Bao Z."/>
        </authorList>
    </citation>
    <scope>NUCLEOTIDE SEQUENCE [LARGE SCALE GENOMIC DNA]</scope>
    <source>
        <strain evidence="8 9">PY_sf001</strain>
    </source>
</reference>
<feature type="transmembrane region" description="Helical" evidence="6">
    <location>
        <begin position="309"/>
        <end position="329"/>
    </location>
</feature>
<feature type="transmembrane region" description="Helical" evidence="6">
    <location>
        <begin position="40"/>
        <end position="60"/>
    </location>
</feature>
<dbReference type="SMART" id="SM01381">
    <property type="entry name" value="7TM_GPCR_Srsx"/>
    <property type="match status" value="1"/>
</dbReference>
<evidence type="ECO:0000256" key="5">
    <source>
        <dbReference type="SAM" id="MobiDB-lite"/>
    </source>
</evidence>
<dbReference type="PRINTS" id="PR00237">
    <property type="entry name" value="GPCRRHODOPSN"/>
</dbReference>
<keyword evidence="9" id="KW-1185">Reference proteome</keyword>
<feature type="transmembrane region" description="Helical" evidence="6">
    <location>
        <begin position="263"/>
        <end position="289"/>
    </location>
</feature>